<organism evidence="1 2">
    <name type="scientific">Pseudomonas fluorescens</name>
    <dbReference type="NCBI Taxonomy" id="294"/>
    <lineage>
        <taxon>Bacteria</taxon>
        <taxon>Pseudomonadati</taxon>
        <taxon>Pseudomonadota</taxon>
        <taxon>Gammaproteobacteria</taxon>
        <taxon>Pseudomonadales</taxon>
        <taxon>Pseudomonadaceae</taxon>
        <taxon>Pseudomonas</taxon>
    </lineage>
</organism>
<evidence type="ECO:0008006" key="3">
    <source>
        <dbReference type="Google" id="ProtNLM"/>
    </source>
</evidence>
<dbReference type="RefSeq" id="WP_063340702.1">
    <property type="nucleotide sequence ID" value="NZ_LUKJ01000002.1"/>
</dbReference>
<dbReference type="AlphaFoldDB" id="A0A161ZAC3"/>
<evidence type="ECO:0000313" key="1">
    <source>
        <dbReference type="EMBL" id="KZN20657.1"/>
    </source>
</evidence>
<proteinExistence type="predicted"/>
<reference evidence="2" key="1">
    <citation type="submission" date="2016-03" db="EMBL/GenBank/DDBJ databases">
        <authorList>
            <person name="Ray J."/>
            <person name="Price M."/>
            <person name="Deutschbauer A."/>
        </authorList>
    </citation>
    <scope>NUCLEOTIDE SEQUENCE [LARGE SCALE GENOMIC DNA]</scope>
    <source>
        <strain evidence="2">FW300-N1B4</strain>
    </source>
</reference>
<protein>
    <recommendedName>
        <fullName evidence="3">Uracil-DNA glycosylase-like domain-containing protein</fullName>
    </recommendedName>
</protein>
<accession>A0A161ZAC3</accession>
<name>A0A161ZAC3_PSEFL</name>
<dbReference type="EMBL" id="LUKJ01000002">
    <property type="protein sequence ID" value="KZN20657.1"/>
    <property type="molecule type" value="Genomic_DNA"/>
</dbReference>
<dbReference type="Gene3D" id="3.40.470.10">
    <property type="entry name" value="Uracil-DNA glycosylase-like domain"/>
    <property type="match status" value="1"/>
</dbReference>
<dbReference type="Proteomes" id="UP000076489">
    <property type="component" value="Unassembled WGS sequence"/>
</dbReference>
<reference evidence="1 2" key="2">
    <citation type="journal article" date="2018" name="Nature">
        <title>Mutant phenotypes for thousands of bacterial genes of unknown function.</title>
        <authorList>
            <person name="Price M.N."/>
            <person name="Wetmore K.M."/>
            <person name="Waters R.J."/>
            <person name="Callaghan M."/>
            <person name="Ray J."/>
            <person name="Liu H."/>
            <person name="Kuehl J.V."/>
            <person name="Melnyk R.A."/>
            <person name="Lamson J.S."/>
            <person name="Suh Y."/>
            <person name="Carlson H.K."/>
            <person name="Esquivel Z."/>
            <person name="Sadeeshkumar H."/>
            <person name="Chakraborty R."/>
            <person name="Zane G.M."/>
            <person name="Rubin B.E."/>
            <person name="Wall J.D."/>
            <person name="Visel A."/>
            <person name="Bristow J."/>
            <person name="Blow M.J."/>
            <person name="Arkin A.P."/>
            <person name="Deutschbauer A.M."/>
        </authorList>
    </citation>
    <scope>NUCLEOTIDE SEQUENCE [LARGE SCALE GENOMIC DNA]</scope>
    <source>
        <strain evidence="1 2">FW300-N1B4</strain>
    </source>
</reference>
<evidence type="ECO:0000313" key="2">
    <source>
        <dbReference type="Proteomes" id="UP000076489"/>
    </source>
</evidence>
<comment type="caution">
    <text evidence="1">The sequence shown here is derived from an EMBL/GenBank/DDBJ whole genome shotgun (WGS) entry which is preliminary data.</text>
</comment>
<dbReference type="InterPro" id="IPR036895">
    <property type="entry name" value="Uracil-DNA_glycosylase-like_sf"/>
</dbReference>
<dbReference type="CDD" id="cd10035">
    <property type="entry name" value="UDG_like"/>
    <property type="match status" value="1"/>
</dbReference>
<dbReference type="OrthoDB" id="4977218at2"/>
<dbReference type="SUPFAM" id="SSF52141">
    <property type="entry name" value="Uracil-DNA glycosylase-like"/>
    <property type="match status" value="1"/>
</dbReference>
<sequence length="223" mass="24337">MNKLLADALVNTLPVGRTGLFNPWAERCIHDAEINGPEQRRDRLAQHLDCEATLILVGEAPGYQGCRYSGVGFTSERLLLEGAIPRVDIPAGRLTTDRKTPFSEPSATIVWKQLRALGVHETTILWNALQMHPYRDGSIWSNRAPTQAELKMGRAAMQLLRSAFPQAKIVAIGRNAERLLLDTGIVADAAVRHPANGGATLFAEGLAKVIAMTASAENETLRH</sequence>
<gene>
    <name evidence="1" type="ORF">A1D17_03705</name>
</gene>